<dbReference type="Proteomes" id="UP000799440">
    <property type="component" value="Unassembled WGS sequence"/>
</dbReference>
<dbReference type="OrthoDB" id="10016597at2759"/>
<evidence type="ECO:0000313" key="20">
    <source>
        <dbReference type="EMBL" id="KAF2742687.1"/>
    </source>
</evidence>
<keyword evidence="8" id="KW-0493">Microtubule</keyword>
<evidence type="ECO:0000256" key="3">
    <source>
        <dbReference type="ARBA" id="ARBA00004629"/>
    </source>
</evidence>
<keyword evidence="11" id="KW-0995">Kinetochore</keyword>
<gene>
    <name evidence="20" type="ORF">M011DRAFT_259100</name>
</gene>
<keyword evidence="21" id="KW-1185">Reference proteome</keyword>
<keyword evidence="10" id="KW-0159">Chromosome partition</keyword>
<evidence type="ECO:0000256" key="19">
    <source>
        <dbReference type="SAM" id="Coils"/>
    </source>
</evidence>
<evidence type="ECO:0000256" key="8">
    <source>
        <dbReference type="ARBA" id="ARBA00022701"/>
    </source>
</evidence>
<evidence type="ECO:0000256" key="17">
    <source>
        <dbReference type="ARBA" id="ARBA00044112"/>
    </source>
</evidence>
<keyword evidence="15" id="KW-0131">Cell cycle</keyword>
<dbReference type="AlphaFoldDB" id="A0A6A6V0G7"/>
<evidence type="ECO:0000256" key="1">
    <source>
        <dbReference type="ARBA" id="ARBA00004123"/>
    </source>
</evidence>
<evidence type="ECO:0000256" key="12">
    <source>
        <dbReference type="ARBA" id="ARBA00023054"/>
    </source>
</evidence>
<keyword evidence="16" id="KW-0137">Centromere</keyword>
<evidence type="ECO:0000256" key="7">
    <source>
        <dbReference type="ARBA" id="ARBA00022618"/>
    </source>
</evidence>
<dbReference type="Pfam" id="PF08657">
    <property type="entry name" value="DASH_Spc34"/>
    <property type="match status" value="2"/>
</dbReference>
<evidence type="ECO:0000256" key="13">
    <source>
        <dbReference type="ARBA" id="ARBA00023212"/>
    </source>
</evidence>
<keyword evidence="14" id="KW-0539">Nucleus</keyword>
<evidence type="ECO:0000256" key="10">
    <source>
        <dbReference type="ARBA" id="ARBA00022829"/>
    </source>
</evidence>
<proteinExistence type="inferred from homology"/>
<dbReference type="GO" id="GO:0005876">
    <property type="term" value="C:spindle microtubule"/>
    <property type="evidence" value="ECO:0007669"/>
    <property type="project" value="InterPro"/>
</dbReference>
<comment type="subcellular location">
    <subcellularLocation>
        <location evidence="3">Chromosome</location>
        <location evidence="3">Centromere</location>
        <location evidence="3">Kinetochore</location>
    </subcellularLocation>
    <subcellularLocation>
        <location evidence="2">Cytoplasm</location>
        <location evidence="2">Cytoskeleton</location>
        <location evidence="2">Spindle</location>
    </subcellularLocation>
    <subcellularLocation>
        <location evidence="1">Nucleus</location>
    </subcellularLocation>
</comment>
<feature type="coiled-coil region" evidence="19">
    <location>
        <begin position="158"/>
        <end position="254"/>
    </location>
</feature>
<sequence length="260" mass="28450">MSLLHAHLEQISLCATSISELSFPPPRIFTNALLQQHDITALIRDTELHERALFTVPTAASAPKDTVTASNRRQTSFSVNGGSIGGISGGGANAARAPRRNTAVAAVLGTELVEKIRRGGGGGAGSGIGYRSFEANKGEVDVETLLEGAEKLLGAYPISGVRERIAALRQRHHRLESSIDYYENRLAEQSVQLNRLNRSREQMADEEEEADVEPETTAIQYMSKEDLLREEEEVRALEKKKRGLEDRVTSMGRDISGVLR</sequence>
<evidence type="ECO:0000256" key="9">
    <source>
        <dbReference type="ARBA" id="ARBA00022776"/>
    </source>
</evidence>
<accession>A0A6A6V0G7</accession>
<evidence type="ECO:0000256" key="2">
    <source>
        <dbReference type="ARBA" id="ARBA00004186"/>
    </source>
</evidence>
<evidence type="ECO:0000256" key="18">
    <source>
        <dbReference type="ARBA" id="ARBA00044346"/>
    </source>
</evidence>
<comment type="similarity">
    <text evidence="4">Belongs to the DASH complex SPC34 family.</text>
</comment>
<evidence type="ECO:0000256" key="6">
    <source>
        <dbReference type="ARBA" id="ARBA00022490"/>
    </source>
</evidence>
<reference evidence="20" key="1">
    <citation type="journal article" date="2020" name="Stud. Mycol.">
        <title>101 Dothideomycetes genomes: a test case for predicting lifestyles and emergence of pathogens.</title>
        <authorList>
            <person name="Haridas S."/>
            <person name="Albert R."/>
            <person name="Binder M."/>
            <person name="Bloem J."/>
            <person name="Labutti K."/>
            <person name="Salamov A."/>
            <person name="Andreopoulos B."/>
            <person name="Baker S."/>
            <person name="Barry K."/>
            <person name="Bills G."/>
            <person name="Bluhm B."/>
            <person name="Cannon C."/>
            <person name="Castanera R."/>
            <person name="Culley D."/>
            <person name="Daum C."/>
            <person name="Ezra D."/>
            <person name="Gonzalez J."/>
            <person name="Henrissat B."/>
            <person name="Kuo A."/>
            <person name="Liang C."/>
            <person name="Lipzen A."/>
            <person name="Lutzoni F."/>
            <person name="Magnuson J."/>
            <person name="Mondo S."/>
            <person name="Nolan M."/>
            <person name="Ohm R."/>
            <person name="Pangilinan J."/>
            <person name="Park H.-J."/>
            <person name="Ramirez L."/>
            <person name="Alfaro M."/>
            <person name="Sun H."/>
            <person name="Tritt A."/>
            <person name="Yoshinaga Y."/>
            <person name="Zwiers L.-H."/>
            <person name="Turgeon B."/>
            <person name="Goodwin S."/>
            <person name="Spatafora J."/>
            <person name="Crous P."/>
            <person name="Grigoriev I."/>
        </authorList>
    </citation>
    <scope>NUCLEOTIDE SEQUENCE</scope>
    <source>
        <strain evidence="20">CBS 119925</strain>
    </source>
</reference>
<dbReference type="GO" id="GO:0042729">
    <property type="term" value="C:DASH complex"/>
    <property type="evidence" value="ECO:0007669"/>
    <property type="project" value="InterPro"/>
</dbReference>
<evidence type="ECO:0000256" key="14">
    <source>
        <dbReference type="ARBA" id="ARBA00023242"/>
    </source>
</evidence>
<keyword evidence="7" id="KW-0132">Cell division</keyword>
<dbReference type="EMBL" id="MU006605">
    <property type="protein sequence ID" value="KAF2742687.1"/>
    <property type="molecule type" value="Genomic_DNA"/>
</dbReference>
<evidence type="ECO:0000256" key="5">
    <source>
        <dbReference type="ARBA" id="ARBA00022454"/>
    </source>
</evidence>
<keyword evidence="6" id="KW-0963">Cytoplasm</keyword>
<evidence type="ECO:0000256" key="4">
    <source>
        <dbReference type="ARBA" id="ARBA00008491"/>
    </source>
</evidence>
<dbReference type="GO" id="GO:0051301">
    <property type="term" value="P:cell division"/>
    <property type="evidence" value="ECO:0007669"/>
    <property type="project" value="UniProtKB-KW"/>
</dbReference>
<name>A0A6A6V0G7_9PLEO</name>
<evidence type="ECO:0000256" key="11">
    <source>
        <dbReference type="ARBA" id="ARBA00022838"/>
    </source>
</evidence>
<evidence type="ECO:0000313" key="21">
    <source>
        <dbReference type="Proteomes" id="UP000799440"/>
    </source>
</evidence>
<evidence type="ECO:0000256" key="16">
    <source>
        <dbReference type="ARBA" id="ARBA00023328"/>
    </source>
</evidence>
<keyword evidence="5" id="KW-0158">Chromosome</keyword>
<protein>
    <recommendedName>
        <fullName evidence="17">DASH complex subunit SPC34</fullName>
    </recommendedName>
    <alternativeName>
        <fullName evidence="18">Outer kinetochore protein SPC34</fullName>
    </alternativeName>
</protein>
<keyword evidence="13" id="KW-0206">Cytoskeleton</keyword>
<organism evidence="20 21">
    <name type="scientific">Sporormia fimetaria CBS 119925</name>
    <dbReference type="NCBI Taxonomy" id="1340428"/>
    <lineage>
        <taxon>Eukaryota</taxon>
        <taxon>Fungi</taxon>
        <taxon>Dikarya</taxon>
        <taxon>Ascomycota</taxon>
        <taxon>Pezizomycotina</taxon>
        <taxon>Dothideomycetes</taxon>
        <taxon>Pleosporomycetidae</taxon>
        <taxon>Pleosporales</taxon>
        <taxon>Sporormiaceae</taxon>
        <taxon>Sporormia</taxon>
    </lineage>
</organism>
<dbReference type="InterPro" id="IPR013966">
    <property type="entry name" value="Spc34"/>
</dbReference>
<keyword evidence="9" id="KW-0498">Mitosis</keyword>
<evidence type="ECO:0000256" key="15">
    <source>
        <dbReference type="ARBA" id="ARBA00023306"/>
    </source>
</evidence>
<keyword evidence="12 19" id="KW-0175">Coiled coil</keyword>
<dbReference type="GO" id="GO:0008608">
    <property type="term" value="P:attachment of spindle microtubules to kinetochore"/>
    <property type="evidence" value="ECO:0007669"/>
    <property type="project" value="InterPro"/>
</dbReference>